<feature type="transmembrane region" description="Helical" evidence="1">
    <location>
        <begin position="143"/>
        <end position="164"/>
    </location>
</feature>
<feature type="transmembrane region" description="Helical" evidence="1">
    <location>
        <begin position="244"/>
        <end position="269"/>
    </location>
</feature>
<keyword evidence="3" id="KW-1185">Reference proteome</keyword>
<sequence>MEKGHCMTYAGALATFPKLRRELSELGFPPILLVLLAANSNSDENFGSSDEEHFFDYTETKPKGVNVALIGRDTARYLWDKSQHGDFRVIRMIQDEGPWNRDRTSVWNRFRIALAWSILLPLMVVSVYFIIQSIRVSGQFVNVQVLIFSAAFIFLLGNIVAPISTTQTRVQVYVRYISWLCAYPCYCWVILSWANIIKKTQSPRFLLVMWAVTYTGVTCMFLFAVINITITVYPTVFATGLKKWVSLTLVPVVLVTQGGLLLFYGLRFLAYIRESVLFSNIQLALRKLTVLSLGTFIGFLLFAVCTTLNQSMLHSPPWVMTLRSLLYNLTSFVMVILVFWVVRIHDSSMLVYHKQTQATDSTKSDHKRTARLTRTVPQRFSQFERSYSNLTFVSAVAPPVPAADPLRGMSAKNISTQSVDSFSTGVTQCGSPDSFFSSHQRL</sequence>
<feature type="transmembrane region" description="Helical" evidence="1">
    <location>
        <begin position="325"/>
        <end position="342"/>
    </location>
</feature>
<organism evidence="2 3">
    <name type="scientific">Dispira parvispora</name>
    <dbReference type="NCBI Taxonomy" id="1520584"/>
    <lineage>
        <taxon>Eukaryota</taxon>
        <taxon>Fungi</taxon>
        <taxon>Fungi incertae sedis</taxon>
        <taxon>Zoopagomycota</taxon>
        <taxon>Kickxellomycotina</taxon>
        <taxon>Dimargaritomycetes</taxon>
        <taxon>Dimargaritales</taxon>
        <taxon>Dimargaritaceae</taxon>
        <taxon>Dispira</taxon>
    </lineage>
</organism>
<keyword evidence="1" id="KW-1133">Transmembrane helix</keyword>
<dbReference type="OrthoDB" id="5573483at2759"/>
<feature type="transmembrane region" description="Helical" evidence="1">
    <location>
        <begin position="290"/>
        <end position="313"/>
    </location>
</feature>
<evidence type="ECO:0000313" key="2">
    <source>
        <dbReference type="EMBL" id="KAJ1954727.1"/>
    </source>
</evidence>
<dbReference type="Proteomes" id="UP001150925">
    <property type="component" value="Unassembled WGS sequence"/>
</dbReference>
<proteinExistence type="predicted"/>
<protein>
    <submittedName>
        <fullName evidence="2">Uncharacterized protein</fullName>
    </submittedName>
</protein>
<dbReference type="EMBL" id="JANBPY010002502">
    <property type="protein sequence ID" value="KAJ1954727.1"/>
    <property type="molecule type" value="Genomic_DNA"/>
</dbReference>
<evidence type="ECO:0000313" key="3">
    <source>
        <dbReference type="Proteomes" id="UP001150925"/>
    </source>
</evidence>
<dbReference type="AlphaFoldDB" id="A0A9W8E4G9"/>
<comment type="caution">
    <text evidence="2">The sequence shown here is derived from an EMBL/GenBank/DDBJ whole genome shotgun (WGS) entry which is preliminary data.</text>
</comment>
<accession>A0A9W8E4G9</accession>
<keyword evidence="1" id="KW-0472">Membrane</keyword>
<feature type="transmembrane region" description="Helical" evidence="1">
    <location>
        <begin position="176"/>
        <end position="194"/>
    </location>
</feature>
<name>A0A9W8E4G9_9FUNG</name>
<keyword evidence="1" id="KW-0812">Transmembrane</keyword>
<evidence type="ECO:0000256" key="1">
    <source>
        <dbReference type="SAM" id="Phobius"/>
    </source>
</evidence>
<gene>
    <name evidence="2" type="ORF">IWQ62_005688</name>
</gene>
<feature type="transmembrane region" description="Helical" evidence="1">
    <location>
        <begin position="206"/>
        <end position="232"/>
    </location>
</feature>
<feature type="transmembrane region" description="Helical" evidence="1">
    <location>
        <begin position="110"/>
        <end position="131"/>
    </location>
</feature>
<reference evidence="2" key="1">
    <citation type="submission" date="2022-07" db="EMBL/GenBank/DDBJ databases">
        <title>Phylogenomic reconstructions and comparative analyses of Kickxellomycotina fungi.</title>
        <authorList>
            <person name="Reynolds N.K."/>
            <person name="Stajich J.E."/>
            <person name="Barry K."/>
            <person name="Grigoriev I.V."/>
            <person name="Crous P."/>
            <person name="Smith M.E."/>
        </authorList>
    </citation>
    <scope>NUCLEOTIDE SEQUENCE</scope>
    <source>
        <strain evidence="2">RSA 1196</strain>
    </source>
</reference>